<gene>
    <name evidence="1" type="ORF">A3Q56_06076</name>
</gene>
<proteinExistence type="predicted"/>
<reference evidence="1 2" key="1">
    <citation type="submission" date="2016-04" db="EMBL/GenBank/DDBJ databases">
        <title>The genome of Intoshia linei affirms orthonectids as highly simplified spiralians.</title>
        <authorList>
            <person name="Mikhailov K.V."/>
            <person name="Slusarev G.S."/>
            <person name="Nikitin M.A."/>
            <person name="Logacheva M.D."/>
            <person name="Penin A."/>
            <person name="Aleoshin V."/>
            <person name="Panchin Y.V."/>
        </authorList>
    </citation>
    <scope>NUCLEOTIDE SEQUENCE [LARGE SCALE GENOMIC DNA]</scope>
    <source>
        <strain evidence="1">Intl2013</strain>
        <tissue evidence="1">Whole animal</tissue>
    </source>
</reference>
<protein>
    <submittedName>
        <fullName evidence="1">Uncharacterized protein</fullName>
    </submittedName>
</protein>
<dbReference type="EMBL" id="LWCA01001005">
    <property type="protein sequence ID" value="OAF66204.1"/>
    <property type="molecule type" value="Genomic_DNA"/>
</dbReference>
<accession>A0A177AYE2</accession>
<keyword evidence="2" id="KW-1185">Reference proteome</keyword>
<organism evidence="1 2">
    <name type="scientific">Intoshia linei</name>
    <dbReference type="NCBI Taxonomy" id="1819745"/>
    <lineage>
        <taxon>Eukaryota</taxon>
        <taxon>Metazoa</taxon>
        <taxon>Spiralia</taxon>
        <taxon>Lophotrochozoa</taxon>
        <taxon>Mesozoa</taxon>
        <taxon>Orthonectida</taxon>
        <taxon>Rhopaluridae</taxon>
        <taxon>Intoshia</taxon>
    </lineage>
</organism>
<sequence length="47" mass="5338">MELQLNQEAVRNWRVAVPWCPGNRVGRCSVVPVSCYSVVVAYFIILD</sequence>
<comment type="caution">
    <text evidence="1">The sequence shown here is derived from an EMBL/GenBank/DDBJ whole genome shotgun (WGS) entry which is preliminary data.</text>
</comment>
<evidence type="ECO:0000313" key="2">
    <source>
        <dbReference type="Proteomes" id="UP000078046"/>
    </source>
</evidence>
<evidence type="ECO:0000313" key="1">
    <source>
        <dbReference type="EMBL" id="OAF66204.1"/>
    </source>
</evidence>
<dbReference type="AlphaFoldDB" id="A0A177AYE2"/>
<dbReference type="Proteomes" id="UP000078046">
    <property type="component" value="Unassembled WGS sequence"/>
</dbReference>
<name>A0A177AYE2_9BILA</name>